<keyword evidence="5 8" id="KW-0012">Acyltransferase</keyword>
<evidence type="ECO:0000256" key="2">
    <source>
        <dbReference type="ARBA" id="ARBA00011484"/>
    </source>
</evidence>
<evidence type="ECO:0000313" key="12">
    <source>
        <dbReference type="EMBL" id="MBO1080378.1"/>
    </source>
</evidence>
<dbReference type="InterPro" id="IPR001078">
    <property type="entry name" value="2-oxoacid_DH_actylTfrase"/>
</dbReference>
<dbReference type="InterPro" id="IPR023213">
    <property type="entry name" value="CAT-like_dom_sf"/>
</dbReference>
<keyword evidence="13" id="KW-1185">Reference proteome</keyword>
<evidence type="ECO:0000256" key="6">
    <source>
        <dbReference type="ARBA" id="ARBA00025211"/>
    </source>
</evidence>
<dbReference type="InterPro" id="IPR000089">
    <property type="entry name" value="Biotin_lipoyl"/>
</dbReference>
<evidence type="ECO:0000259" key="11">
    <source>
        <dbReference type="PROSITE" id="PS51826"/>
    </source>
</evidence>
<comment type="catalytic activity">
    <reaction evidence="7 8">
        <text>N(6)-[(R)-dihydrolipoyl]-L-lysyl-[protein] + acetyl-CoA = N(6)-[(R)-S(8)-acetyldihydrolipoyl]-L-lysyl-[protein] + CoA</text>
        <dbReference type="Rhea" id="RHEA:17017"/>
        <dbReference type="Rhea" id="RHEA-COMP:10475"/>
        <dbReference type="Rhea" id="RHEA-COMP:10478"/>
        <dbReference type="ChEBI" id="CHEBI:57287"/>
        <dbReference type="ChEBI" id="CHEBI:57288"/>
        <dbReference type="ChEBI" id="CHEBI:83100"/>
        <dbReference type="ChEBI" id="CHEBI:83111"/>
        <dbReference type="EC" id="2.3.1.12"/>
    </reaction>
</comment>
<keyword evidence="3 8" id="KW-0808">Transferase</keyword>
<comment type="similarity">
    <text evidence="1 8">Belongs to the 2-oxoacid dehydrogenase family.</text>
</comment>
<feature type="domain" description="Lipoyl-binding" evidence="10">
    <location>
        <begin position="2"/>
        <end position="78"/>
    </location>
</feature>
<evidence type="ECO:0000256" key="5">
    <source>
        <dbReference type="ARBA" id="ARBA00023315"/>
    </source>
</evidence>
<evidence type="ECO:0000256" key="4">
    <source>
        <dbReference type="ARBA" id="ARBA00022823"/>
    </source>
</evidence>
<evidence type="ECO:0000256" key="9">
    <source>
        <dbReference type="SAM" id="MobiDB-lite"/>
    </source>
</evidence>
<keyword evidence="12" id="KW-0670">Pyruvate</keyword>
<evidence type="ECO:0000256" key="1">
    <source>
        <dbReference type="ARBA" id="ARBA00007317"/>
    </source>
</evidence>
<dbReference type="InterPro" id="IPR045257">
    <property type="entry name" value="E2/Pdx1"/>
</dbReference>
<dbReference type="RefSeq" id="WP_207418303.1">
    <property type="nucleotide sequence ID" value="NZ_CP061177.1"/>
</dbReference>
<comment type="caution">
    <text evidence="12">The sequence shown here is derived from an EMBL/GenBank/DDBJ whole genome shotgun (WGS) entry which is preliminary data.</text>
</comment>
<protein>
    <recommendedName>
        <fullName evidence="8">Acetyltransferase component of pyruvate dehydrogenase complex</fullName>
        <ecNumber evidence="8">2.3.1.12</ecNumber>
    </recommendedName>
</protein>
<feature type="domain" description="Peripheral subunit-binding (PSBD)" evidence="11">
    <location>
        <begin position="125"/>
        <end position="162"/>
    </location>
</feature>
<dbReference type="InterPro" id="IPR011053">
    <property type="entry name" value="Single_hybrid_motif"/>
</dbReference>
<dbReference type="Gene3D" id="3.30.559.10">
    <property type="entry name" value="Chloramphenicol acetyltransferase-like domain"/>
    <property type="match status" value="1"/>
</dbReference>
<dbReference type="SUPFAM" id="SSF52777">
    <property type="entry name" value="CoA-dependent acyltransferases"/>
    <property type="match status" value="1"/>
</dbReference>
<feature type="compositionally biased region" description="Low complexity" evidence="9">
    <location>
        <begin position="161"/>
        <end position="184"/>
    </location>
</feature>
<dbReference type="SUPFAM" id="SSF51230">
    <property type="entry name" value="Single hybrid motif"/>
    <property type="match status" value="1"/>
</dbReference>
<feature type="compositionally biased region" description="Low complexity" evidence="9">
    <location>
        <begin position="85"/>
        <end position="118"/>
    </location>
</feature>
<dbReference type="Pfam" id="PF02817">
    <property type="entry name" value="E3_binding"/>
    <property type="match status" value="1"/>
</dbReference>
<dbReference type="PANTHER" id="PTHR23151:SF90">
    <property type="entry name" value="DIHYDROLIPOYLLYSINE-RESIDUE ACETYLTRANSFERASE COMPONENT OF PYRUVATE DEHYDROGENASE COMPLEX, MITOCHONDRIAL-RELATED"/>
    <property type="match status" value="1"/>
</dbReference>
<feature type="region of interest" description="Disordered" evidence="9">
    <location>
        <begin position="85"/>
        <end position="123"/>
    </location>
</feature>
<dbReference type="EC" id="2.3.1.12" evidence="8"/>
<dbReference type="Gene3D" id="4.10.320.10">
    <property type="entry name" value="E3-binding domain"/>
    <property type="match status" value="1"/>
</dbReference>
<dbReference type="InterPro" id="IPR004167">
    <property type="entry name" value="PSBD"/>
</dbReference>
<dbReference type="InterPro" id="IPR036625">
    <property type="entry name" value="E3-bd_dom_sf"/>
</dbReference>
<dbReference type="EMBL" id="JACTNG010000008">
    <property type="protein sequence ID" value="MBO1080378.1"/>
    <property type="molecule type" value="Genomic_DNA"/>
</dbReference>
<dbReference type="InterPro" id="IPR006257">
    <property type="entry name" value="LAT1"/>
</dbReference>
<comment type="function">
    <text evidence="6">The pyruvate dehydrogenase complex catalyzes the overall conversion of pyruvate to acetyl-CoA and CO(2). It contains multiple copies of three enzymatic components: pyruvate dehydrogenase (E1), dihydrolipoamide acetyltransferase (E2) and lipoamide dehydrogenase (E3).</text>
</comment>
<feature type="region of interest" description="Disordered" evidence="9">
    <location>
        <begin position="160"/>
        <end position="201"/>
    </location>
</feature>
<dbReference type="InterPro" id="IPR003016">
    <property type="entry name" value="2-oxoA_DH_lipoyl-BS"/>
</dbReference>
<accession>A0ABS3KSD2</accession>
<name>A0ABS3KSD2_9PROT</name>
<dbReference type="GO" id="GO:0004742">
    <property type="term" value="F:dihydrolipoyllysine-residue acetyltransferase activity"/>
    <property type="evidence" value="ECO:0007669"/>
    <property type="project" value="UniProtKB-EC"/>
</dbReference>
<dbReference type="Pfam" id="PF00198">
    <property type="entry name" value="2-oxoacid_dh"/>
    <property type="match status" value="1"/>
</dbReference>
<reference evidence="12 13" key="1">
    <citation type="submission" date="2020-09" db="EMBL/GenBank/DDBJ databases">
        <title>Roseomonas.</title>
        <authorList>
            <person name="Zhu W."/>
        </authorList>
    </citation>
    <scope>NUCLEOTIDE SEQUENCE [LARGE SCALE GENOMIC DNA]</scope>
    <source>
        <strain evidence="12 13">573</strain>
    </source>
</reference>
<organism evidence="12 13">
    <name type="scientific">Roseomonas haemaphysalidis</name>
    <dbReference type="NCBI Taxonomy" id="2768162"/>
    <lineage>
        <taxon>Bacteria</taxon>
        <taxon>Pseudomonadati</taxon>
        <taxon>Pseudomonadota</taxon>
        <taxon>Alphaproteobacteria</taxon>
        <taxon>Acetobacterales</taxon>
        <taxon>Roseomonadaceae</taxon>
        <taxon>Roseomonas</taxon>
    </lineage>
</organism>
<dbReference type="PROSITE" id="PS00189">
    <property type="entry name" value="LIPOYL"/>
    <property type="match status" value="1"/>
</dbReference>
<dbReference type="PROSITE" id="PS51826">
    <property type="entry name" value="PSBD"/>
    <property type="match status" value="1"/>
</dbReference>
<dbReference type="Proteomes" id="UP001518989">
    <property type="component" value="Unassembled WGS sequence"/>
</dbReference>
<evidence type="ECO:0000256" key="8">
    <source>
        <dbReference type="RuleBase" id="RU361137"/>
    </source>
</evidence>
<evidence type="ECO:0000259" key="10">
    <source>
        <dbReference type="PROSITE" id="PS50968"/>
    </source>
</evidence>
<proteinExistence type="inferred from homology"/>
<evidence type="ECO:0000313" key="13">
    <source>
        <dbReference type="Proteomes" id="UP001518989"/>
    </source>
</evidence>
<gene>
    <name evidence="12" type="ORF">IAI61_15155</name>
</gene>
<dbReference type="CDD" id="cd06849">
    <property type="entry name" value="lipoyl_domain"/>
    <property type="match status" value="1"/>
</dbReference>
<comment type="cofactor">
    <cofactor evidence="8">
        <name>(R)-lipoate</name>
        <dbReference type="ChEBI" id="CHEBI:83088"/>
    </cofactor>
    <text evidence="8">Binds 1 lipoyl cofactor covalently.</text>
</comment>
<dbReference type="NCBIfam" id="TIGR01349">
    <property type="entry name" value="PDHac_trf_mito"/>
    <property type="match status" value="1"/>
</dbReference>
<comment type="subunit">
    <text evidence="2">Forms a 24-polypeptide structural core with octahedral symmetry.</text>
</comment>
<dbReference type="SUPFAM" id="SSF47005">
    <property type="entry name" value="Peripheral subunit-binding domain of 2-oxo acid dehydrogenase complex"/>
    <property type="match status" value="1"/>
</dbReference>
<keyword evidence="4 8" id="KW-0450">Lipoyl</keyword>
<evidence type="ECO:0000256" key="3">
    <source>
        <dbReference type="ARBA" id="ARBA00022679"/>
    </source>
</evidence>
<evidence type="ECO:0000256" key="7">
    <source>
        <dbReference type="ARBA" id="ARBA00048370"/>
    </source>
</evidence>
<dbReference type="Gene3D" id="2.40.50.100">
    <property type="match status" value="1"/>
</dbReference>
<dbReference type="PANTHER" id="PTHR23151">
    <property type="entry name" value="DIHYDROLIPOAMIDE ACETYL/SUCCINYL-TRANSFERASE-RELATED"/>
    <property type="match status" value="1"/>
</dbReference>
<dbReference type="PROSITE" id="PS50968">
    <property type="entry name" value="BIOTINYL_LIPOYL"/>
    <property type="match status" value="1"/>
</dbReference>
<sequence length="428" mass="43995">MATNILMPALSPTMTEGTLARWLKNEGDAVKAGDVIAEIETDKATMEVEAVDEGILGKILVQGGTEGVAVNAPIAVLVEDGEAVPSGEAPKAAPKPEAAAAEAPKAAPPAASKPAGDAPKGDRVFASPLARRIAQQAGIDLSGITGSGPNGRIVKADVEGASAAPKSAPKQDSAPAAQPQAAAPAPAPKAPAPAITAPHTAVPNSSMRKVIARRLSESKATVPHFYVTMDIQIDALLKLRADLNARAPKEGPGAFKLSVNDLVIKAVARVLRQFPSVNASWTDDAILQYHDVDISVAVSIPDGLITPIIRKADQKGLAAISAEMKDLASRAKSGKLKPEEFQGGGFSISNMGMFGVKDFSAIINPPQGGILAVSAGEQRPVVKDGALAIATVMTCTLSVDHRVIDGALAAEFIAAFKKVVEDPLSLML</sequence>
<dbReference type="Pfam" id="PF00364">
    <property type="entry name" value="Biotin_lipoyl"/>
    <property type="match status" value="1"/>
</dbReference>